<keyword evidence="5" id="KW-0680">Restriction system</keyword>
<evidence type="ECO:0000256" key="3">
    <source>
        <dbReference type="ARBA" id="ARBA00022679"/>
    </source>
</evidence>
<dbReference type="Proteomes" id="UP000248887">
    <property type="component" value="Unassembled WGS sequence"/>
</dbReference>
<dbReference type="GO" id="GO:0009307">
    <property type="term" value="P:DNA restriction-modification system"/>
    <property type="evidence" value="ECO:0007669"/>
    <property type="project" value="UniProtKB-KW"/>
</dbReference>
<evidence type="ECO:0000256" key="6">
    <source>
        <dbReference type="ARBA" id="ARBA00047422"/>
    </source>
</evidence>
<keyword evidence="3 8" id="KW-0808">Transferase</keyword>
<gene>
    <name evidence="8" type="ORF">DI549_20570</name>
</gene>
<evidence type="ECO:0000256" key="2">
    <source>
        <dbReference type="ARBA" id="ARBA00022603"/>
    </source>
</evidence>
<dbReference type="EMBL" id="QFQD01000094">
    <property type="protein sequence ID" value="PZQ79301.1"/>
    <property type="molecule type" value="Genomic_DNA"/>
</dbReference>
<comment type="catalytic activity">
    <reaction evidence="6">
        <text>a 2'-deoxycytidine in DNA + S-adenosyl-L-methionine = a 5-methyl-2'-deoxycytidine in DNA + S-adenosyl-L-homocysteine + H(+)</text>
        <dbReference type="Rhea" id="RHEA:13681"/>
        <dbReference type="Rhea" id="RHEA-COMP:11369"/>
        <dbReference type="Rhea" id="RHEA-COMP:11370"/>
        <dbReference type="ChEBI" id="CHEBI:15378"/>
        <dbReference type="ChEBI" id="CHEBI:57856"/>
        <dbReference type="ChEBI" id="CHEBI:59789"/>
        <dbReference type="ChEBI" id="CHEBI:85452"/>
        <dbReference type="ChEBI" id="CHEBI:85454"/>
        <dbReference type="EC" id="2.1.1.37"/>
    </reaction>
</comment>
<evidence type="ECO:0000313" key="9">
    <source>
        <dbReference type="Proteomes" id="UP000248887"/>
    </source>
</evidence>
<dbReference type="PRINTS" id="PR00105">
    <property type="entry name" value="C5METTRFRASE"/>
</dbReference>
<dbReference type="EC" id="2.1.1.37" evidence="1"/>
<dbReference type="InterPro" id="IPR050390">
    <property type="entry name" value="C5-Methyltransferase"/>
</dbReference>
<keyword evidence="4" id="KW-0949">S-adenosyl-L-methionine</keyword>
<dbReference type="GO" id="GO:0003677">
    <property type="term" value="F:DNA binding"/>
    <property type="evidence" value="ECO:0007669"/>
    <property type="project" value="TreeGrafter"/>
</dbReference>
<organism evidence="8 9">
    <name type="scientific">Ancylobacter novellus</name>
    <name type="common">Thiobacillus novellus</name>
    <dbReference type="NCBI Taxonomy" id="921"/>
    <lineage>
        <taxon>Bacteria</taxon>
        <taxon>Pseudomonadati</taxon>
        <taxon>Pseudomonadota</taxon>
        <taxon>Alphaproteobacteria</taxon>
        <taxon>Hyphomicrobiales</taxon>
        <taxon>Xanthobacteraceae</taxon>
        <taxon>Ancylobacter</taxon>
    </lineage>
</organism>
<dbReference type="GO" id="GO:0003886">
    <property type="term" value="F:DNA (cytosine-5-)-methyltransferase activity"/>
    <property type="evidence" value="ECO:0007669"/>
    <property type="project" value="UniProtKB-EC"/>
</dbReference>
<sequence>MLELVIDSFAGGGGASEGIRAALGRDPDIAVNHDAMALAMHRMNHPGTRHLVQDVLVVDSISMCAGQLIGMLWMSPDCTDHSKAKGGPPRRGADSTRGLAWAIVGWVKALPKWQRPRVIFLENVEEFAHWGPLTADGKRCPIHKGVIFERFVQAWRELGYPAIEWRERRAWKAGAPTIRKRLYMVMRRDGEPIVWPEQAFGNPTDPADAARIAAGELQPWKTAASHVIDFTLPCPSIFDTADEIKRKFGIRAKRPLVFNTRARVAVGAKRHVLDNPRRFLVKVNHTARGEPRDRSIDLPMTSVTLTRDDAVAVPVITYAQQGGGVRPATAPLHTICASEKDQNAVIMPYVTKFNSGSTGHKIDEPLHTVTAHASETHGGGAAPLGVVSAVLVGCGGRAAQSEPQPGDAPVLTQTGKADLCVAAPLLVPRYGERDGQEPRSLTVDRPFPTPVPTGNEASLSAVFLAQHTAGSHPGAPAHPVNQPTNTILGAGSQHGVVAASMLTLRGSDRRDSGADEPVRTQSAGGQHDALVSAPLMTVYYGTDDDGAPVDQPMRTETAKPRFGLVDVLACVPPFGPEHEPRAREVAEFLREHSCWDGGEFVTFDVGGRTVVMVDLGLRMLTPRERFNAQGFRADYIIDRGILEDGSTVYFSLEQQGRFCGNSVCPAEAEALVRANYRPRDVQAPANRKPALDMPLFMEAAE</sequence>
<feature type="region of interest" description="Disordered" evidence="7">
    <location>
        <begin position="506"/>
        <end position="525"/>
    </location>
</feature>
<evidence type="ECO:0000256" key="4">
    <source>
        <dbReference type="ARBA" id="ARBA00022691"/>
    </source>
</evidence>
<keyword evidence="2 8" id="KW-0489">Methyltransferase</keyword>
<dbReference type="Gene3D" id="3.40.50.150">
    <property type="entry name" value="Vaccinia Virus protein VP39"/>
    <property type="match status" value="1"/>
</dbReference>
<dbReference type="PANTHER" id="PTHR10629:SF52">
    <property type="entry name" value="DNA (CYTOSINE-5)-METHYLTRANSFERASE 1"/>
    <property type="match status" value="1"/>
</dbReference>
<feature type="compositionally biased region" description="Basic and acidic residues" evidence="7">
    <location>
        <begin position="506"/>
        <end position="518"/>
    </location>
</feature>
<comment type="caution">
    <text evidence="8">The sequence shown here is derived from an EMBL/GenBank/DDBJ whole genome shotgun (WGS) entry which is preliminary data.</text>
</comment>
<evidence type="ECO:0000256" key="7">
    <source>
        <dbReference type="SAM" id="MobiDB-lite"/>
    </source>
</evidence>
<dbReference type="GO" id="GO:0044027">
    <property type="term" value="P:negative regulation of gene expression via chromosomal CpG island methylation"/>
    <property type="evidence" value="ECO:0007669"/>
    <property type="project" value="TreeGrafter"/>
</dbReference>
<evidence type="ECO:0000313" key="8">
    <source>
        <dbReference type="EMBL" id="PZQ79301.1"/>
    </source>
</evidence>
<dbReference type="SUPFAM" id="SSF53335">
    <property type="entry name" value="S-adenosyl-L-methionine-dependent methyltransferases"/>
    <property type="match status" value="1"/>
</dbReference>
<protein>
    <recommendedName>
        <fullName evidence="1">DNA (cytosine-5-)-methyltransferase</fullName>
        <ecNumber evidence="1">2.1.1.37</ecNumber>
    </recommendedName>
</protein>
<proteinExistence type="predicted"/>
<dbReference type="InterPro" id="IPR029063">
    <property type="entry name" value="SAM-dependent_MTases_sf"/>
</dbReference>
<dbReference type="GO" id="GO:0032259">
    <property type="term" value="P:methylation"/>
    <property type="evidence" value="ECO:0007669"/>
    <property type="project" value="UniProtKB-KW"/>
</dbReference>
<dbReference type="PANTHER" id="PTHR10629">
    <property type="entry name" value="CYTOSINE-SPECIFIC METHYLTRANSFERASE"/>
    <property type="match status" value="1"/>
</dbReference>
<reference evidence="8 9" key="1">
    <citation type="submission" date="2017-08" db="EMBL/GenBank/DDBJ databases">
        <title>Infants hospitalized years apart are colonized by the same room-sourced microbial strains.</title>
        <authorList>
            <person name="Brooks B."/>
            <person name="Olm M.R."/>
            <person name="Firek B.A."/>
            <person name="Baker R."/>
            <person name="Thomas B.C."/>
            <person name="Morowitz M.J."/>
            <person name="Banfield J.F."/>
        </authorList>
    </citation>
    <scope>NUCLEOTIDE SEQUENCE [LARGE SCALE GENOMIC DNA]</scope>
    <source>
        <strain evidence="8">S2_005_001_R2_27</strain>
    </source>
</reference>
<name>A0A2W5QKY2_ANCNO</name>
<dbReference type="AlphaFoldDB" id="A0A2W5QKY2"/>
<dbReference type="InterPro" id="IPR001525">
    <property type="entry name" value="C5_MeTfrase"/>
</dbReference>
<dbReference type="Pfam" id="PF00145">
    <property type="entry name" value="DNA_methylase"/>
    <property type="match status" value="1"/>
</dbReference>
<evidence type="ECO:0000256" key="5">
    <source>
        <dbReference type="ARBA" id="ARBA00022747"/>
    </source>
</evidence>
<evidence type="ECO:0000256" key="1">
    <source>
        <dbReference type="ARBA" id="ARBA00011975"/>
    </source>
</evidence>
<accession>A0A2W5QKY2</accession>